<dbReference type="InterPro" id="IPR001969">
    <property type="entry name" value="Aspartic_peptidase_AS"/>
</dbReference>
<dbReference type="InterPro" id="IPR034164">
    <property type="entry name" value="Pepsin-like_dom"/>
</dbReference>
<reference evidence="9 10" key="1">
    <citation type="journal article" date="2019" name="Nat. Ecol. Evol.">
        <title>Megaphylogeny resolves global patterns of mushroom evolution.</title>
        <authorList>
            <person name="Varga T."/>
            <person name="Krizsan K."/>
            <person name="Foldi C."/>
            <person name="Dima B."/>
            <person name="Sanchez-Garcia M."/>
            <person name="Sanchez-Ramirez S."/>
            <person name="Szollosi G.J."/>
            <person name="Szarkandi J.G."/>
            <person name="Papp V."/>
            <person name="Albert L."/>
            <person name="Andreopoulos W."/>
            <person name="Angelini C."/>
            <person name="Antonin V."/>
            <person name="Barry K.W."/>
            <person name="Bougher N.L."/>
            <person name="Buchanan P."/>
            <person name="Buyck B."/>
            <person name="Bense V."/>
            <person name="Catcheside P."/>
            <person name="Chovatia M."/>
            <person name="Cooper J."/>
            <person name="Damon W."/>
            <person name="Desjardin D."/>
            <person name="Finy P."/>
            <person name="Geml J."/>
            <person name="Haridas S."/>
            <person name="Hughes K."/>
            <person name="Justo A."/>
            <person name="Karasinski D."/>
            <person name="Kautmanova I."/>
            <person name="Kiss B."/>
            <person name="Kocsube S."/>
            <person name="Kotiranta H."/>
            <person name="LaButti K.M."/>
            <person name="Lechner B.E."/>
            <person name="Liimatainen K."/>
            <person name="Lipzen A."/>
            <person name="Lukacs Z."/>
            <person name="Mihaltcheva S."/>
            <person name="Morgado L.N."/>
            <person name="Niskanen T."/>
            <person name="Noordeloos M.E."/>
            <person name="Ohm R.A."/>
            <person name="Ortiz-Santana B."/>
            <person name="Ovrebo C."/>
            <person name="Racz N."/>
            <person name="Riley R."/>
            <person name="Savchenko A."/>
            <person name="Shiryaev A."/>
            <person name="Soop K."/>
            <person name="Spirin V."/>
            <person name="Szebenyi C."/>
            <person name="Tomsovsky M."/>
            <person name="Tulloss R.E."/>
            <person name="Uehling J."/>
            <person name="Grigoriev I.V."/>
            <person name="Vagvolgyi C."/>
            <person name="Papp T."/>
            <person name="Martin F.M."/>
            <person name="Miettinen O."/>
            <person name="Hibbett D.S."/>
            <person name="Nagy L.G."/>
        </authorList>
    </citation>
    <scope>NUCLEOTIDE SEQUENCE [LARGE SCALE GENOMIC DNA]</scope>
    <source>
        <strain evidence="9 10">CBS 962.96</strain>
    </source>
</reference>
<evidence type="ECO:0000259" key="8">
    <source>
        <dbReference type="PROSITE" id="PS51767"/>
    </source>
</evidence>
<dbReference type="Pfam" id="PF00026">
    <property type="entry name" value="Asp"/>
    <property type="match status" value="1"/>
</dbReference>
<dbReference type="Gene3D" id="2.40.70.10">
    <property type="entry name" value="Acid Proteases"/>
    <property type="match status" value="2"/>
</dbReference>
<dbReference type="Proteomes" id="UP000297245">
    <property type="component" value="Unassembled WGS sequence"/>
</dbReference>
<accession>A0A4S8MX06</accession>
<evidence type="ECO:0000256" key="3">
    <source>
        <dbReference type="PIRSR" id="PIRSR601461-1"/>
    </source>
</evidence>
<evidence type="ECO:0000313" key="9">
    <source>
        <dbReference type="EMBL" id="THV07897.1"/>
    </source>
</evidence>
<feature type="domain" description="Peptidase A1" evidence="8">
    <location>
        <begin position="62"/>
        <end position="401"/>
    </location>
</feature>
<keyword evidence="6" id="KW-0472">Membrane</keyword>
<keyword evidence="5" id="KW-0378">Hydrolase</keyword>
<dbReference type="EMBL" id="ML179036">
    <property type="protein sequence ID" value="THV07897.1"/>
    <property type="molecule type" value="Genomic_DNA"/>
</dbReference>
<dbReference type="PROSITE" id="PS51767">
    <property type="entry name" value="PEPTIDASE_A1"/>
    <property type="match status" value="1"/>
</dbReference>
<keyword evidence="2 5" id="KW-0064">Aspartyl protease</keyword>
<dbReference type="GO" id="GO:0006508">
    <property type="term" value="P:proteolysis"/>
    <property type="evidence" value="ECO:0007669"/>
    <property type="project" value="UniProtKB-KW"/>
</dbReference>
<comment type="similarity">
    <text evidence="1 5">Belongs to the peptidase A1 family.</text>
</comment>
<evidence type="ECO:0000256" key="7">
    <source>
        <dbReference type="SAM" id="SignalP"/>
    </source>
</evidence>
<evidence type="ECO:0000313" key="10">
    <source>
        <dbReference type="Proteomes" id="UP000297245"/>
    </source>
</evidence>
<dbReference type="InterPro" id="IPR021109">
    <property type="entry name" value="Peptidase_aspartic_dom_sf"/>
</dbReference>
<feature type="transmembrane region" description="Helical" evidence="6">
    <location>
        <begin position="442"/>
        <end position="463"/>
    </location>
</feature>
<dbReference type="PANTHER" id="PTHR47966:SF57">
    <property type="entry name" value="PEPTIDASE A1 DOMAIN-CONTAINING PROTEIN"/>
    <property type="match status" value="1"/>
</dbReference>
<proteinExistence type="inferred from homology"/>
<evidence type="ECO:0000256" key="5">
    <source>
        <dbReference type="RuleBase" id="RU000454"/>
    </source>
</evidence>
<dbReference type="SUPFAM" id="SSF50630">
    <property type="entry name" value="Acid proteases"/>
    <property type="match status" value="1"/>
</dbReference>
<gene>
    <name evidence="9" type="ORF">K435DRAFT_825218</name>
</gene>
<sequence>MSLRNLWLLFLVSGLYVPYVCSTTSGQETIPKTGFKLPLRRVPRTYPTRSAIAARDQGNVLNLNNVNEFVGTRYFSVVFDTGSSDLWLLSNDCVTSDCLRVPRYSNVSSSNLSISDKPFKLDYLQGSVTGVVASETVTLGSFKIVSQVFGLVKEAEDLSFSSTGNSGILGLSFPSEASIPFSLGPSLLQNIFGSLEEPYFAFKLGTQSGPNDTSSSFTFGQLDPELANSTSDFFNVPVSKAGADDYTYWKLSILNLTMNGTTIPLSHSSISGTYSQVAVLDTGTTMVLGPSDDVQTFWTFVGLGSAARLNPLSMMYEVRCDKAVEVGFVLGFQDDHREFPIDPADISWAEGGQSDGWCVGGIQANDAVSTGDWLLGDIFLRNVYAFHRGANSTHQPTIGLLSTVDKESALKAFRDDRGPDLDPCSDCKVRSGLSSKPLPSSVFVYTVSCVCGFLGGAVFTTLYRARHKLRNTEICRQR</sequence>
<dbReference type="InterPro" id="IPR033121">
    <property type="entry name" value="PEPTIDASE_A1"/>
</dbReference>
<dbReference type="CDD" id="cd05471">
    <property type="entry name" value="pepsin_like"/>
    <property type="match status" value="1"/>
</dbReference>
<dbReference type="GO" id="GO:0004190">
    <property type="term" value="F:aspartic-type endopeptidase activity"/>
    <property type="evidence" value="ECO:0007669"/>
    <property type="project" value="UniProtKB-KW"/>
</dbReference>
<keyword evidence="6" id="KW-1133">Transmembrane helix</keyword>
<dbReference type="InterPro" id="IPR001461">
    <property type="entry name" value="Aspartic_peptidase_A1"/>
</dbReference>
<dbReference type="PANTHER" id="PTHR47966">
    <property type="entry name" value="BETA-SITE APP-CLEAVING ENZYME, ISOFORM A-RELATED"/>
    <property type="match status" value="1"/>
</dbReference>
<evidence type="ECO:0000256" key="6">
    <source>
        <dbReference type="SAM" id="Phobius"/>
    </source>
</evidence>
<dbReference type="PRINTS" id="PR00792">
    <property type="entry name" value="PEPSIN"/>
</dbReference>
<feature type="active site" evidence="3">
    <location>
        <position position="281"/>
    </location>
</feature>
<evidence type="ECO:0000256" key="1">
    <source>
        <dbReference type="ARBA" id="ARBA00007447"/>
    </source>
</evidence>
<organism evidence="9 10">
    <name type="scientific">Dendrothele bispora (strain CBS 962.96)</name>
    <dbReference type="NCBI Taxonomy" id="1314807"/>
    <lineage>
        <taxon>Eukaryota</taxon>
        <taxon>Fungi</taxon>
        <taxon>Dikarya</taxon>
        <taxon>Basidiomycota</taxon>
        <taxon>Agaricomycotina</taxon>
        <taxon>Agaricomycetes</taxon>
        <taxon>Agaricomycetidae</taxon>
        <taxon>Agaricales</taxon>
        <taxon>Agaricales incertae sedis</taxon>
        <taxon>Dendrothele</taxon>
    </lineage>
</organism>
<feature type="chain" id="PRO_5020821101" evidence="7">
    <location>
        <begin position="23"/>
        <end position="478"/>
    </location>
</feature>
<dbReference type="PROSITE" id="PS00141">
    <property type="entry name" value="ASP_PROTEASE"/>
    <property type="match status" value="2"/>
</dbReference>
<keyword evidence="7" id="KW-0732">Signal</keyword>
<feature type="disulfide bond" evidence="4">
    <location>
        <begin position="93"/>
        <end position="98"/>
    </location>
</feature>
<evidence type="ECO:0000256" key="2">
    <source>
        <dbReference type="ARBA" id="ARBA00022750"/>
    </source>
</evidence>
<protein>
    <submittedName>
        <fullName evidence="9">Acid protease</fullName>
    </submittedName>
</protein>
<name>A0A4S8MX06_DENBC</name>
<keyword evidence="6" id="KW-0812">Transmembrane</keyword>
<dbReference type="AlphaFoldDB" id="A0A4S8MX06"/>
<keyword evidence="10" id="KW-1185">Reference proteome</keyword>
<feature type="signal peptide" evidence="7">
    <location>
        <begin position="1"/>
        <end position="22"/>
    </location>
</feature>
<keyword evidence="4" id="KW-1015">Disulfide bond</keyword>
<keyword evidence="5 9" id="KW-0645">Protease</keyword>
<evidence type="ECO:0000256" key="4">
    <source>
        <dbReference type="PIRSR" id="PIRSR601461-2"/>
    </source>
</evidence>
<dbReference type="OrthoDB" id="15189at2759"/>
<feature type="active site" evidence="3">
    <location>
        <position position="80"/>
    </location>
</feature>